<dbReference type="Proteomes" id="UP001597277">
    <property type="component" value="Unassembled WGS sequence"/>
</dbReference>
<dbReference type="EMBL" id="JBHUEE010000002">
    <property type="protein sequence ID" value="MFD1717441.1"/>
    <property type="molecule type" value="Genomic_DNA"/>
</dbReference>
<evidence type="ECO:0000256" key="2">
    <source>
        <dbReference type="SAM" id="SignalP"/>
    </source>
</evidence>
<dbReference type="Gene3D" id="3.40.190.170">
    <property type="entry name" value="Bacterial extracellular solute-binding protein, family 7"/>
    <property type="match status" value="1"/>
</dbReference>
<dbReference type="NCBIfam" id="NF037995">
    <property type="entry name" value="TRAP_S1"/>
    <property type="match status" value="1"/>
</dbReference>
<dbReference type="Pfam" id="PF03480">
    <property type="entry name" value="DctP"/>
    <property type="match status" value="1"/>
</dbReference>
<feature type="chain" id="PRO_5047383763" evidence="2">
    <location>
        <begin position="23"/>
        <end position="373"/>
    </location>
</feature>
<organism evidence="3 4">
    <name type="scientific">Georgenia deserti</name>
    <dbReference type="NCBI Taxonomy" id="2093781"/>
    <lineage>
        <taxon>Bacteria</taxon>
        <taxon>Bacillati</taxon>
        <taxon>Actinomycetota</taxon>
        <taxon>Actinomycetes</taxon>
        <taxon>Micrococcales</taxon>
        <taxon>Bogoriellaceae</taxon>
        <taxon>Georgenia</taxon>
    </lineage>
</organism>
<evidence type="ECO:0000256" key="1">
    <source>
        <dbReference type="ARBA" id="ARBA00022729"/>
    </source>
</evidence>
<proteinExistence type="predicted"/>
<protein>
    <submittedName>
        <fullName evidence="3">TRAP transporter substrate-binding protein DctP</fullName>
    </submittedName>
</protein>
<dbReference type="PANTHER" id="PTHR33376:SF15">
    <property type="entry name" value="BLL6794 PROTEIN"/>
    <property type="match status" value="1"/>
</dbReference>
<dbReference type="PANTHER" id="PTHR33376">
    <property type="match status" value="1"/>
</dbReference>
<evidence type="ECO:0000313" key="4">
    <source>
        <dbReference type="Proteomes" id="UP001597277"/>
    </source>
</evidence>
<name>A0ABW4L1N3_9MICO</name>
<feature type="signal peptide" evidence="2">
    <location>
        <begin position="1"/>
        <end position="22"/>
    </location>
</feature>
<accession>A0ABW4L1N3</accession>
<keyword evidence="1 2" id="KW-0732">Signal</keyword>
<reference evidence="4" key="1">
    <citation type="journal article" date="2019" name="Int. J. Syst. Evol. Microbiol.">
        <title>The Global Catalogue of Microorganisms (GCM) 10K type strain sequencing project: providing services to taxonomists for standard genome sequencing and annotation.</title>
        <authorList>
            <consortium name="The Broad Institute Genomics Platform"/>
            <consortium name="The Broad Institute Genome Sequencing Center for Infectious Disease"/>
            <person name="Wu L."/>
            <person name="Ma J."/>
        </authorList>
    </citation>
    <scope>NUCLEOTIDE SEQUENCE [LARGE SCALE GENOMIC DNA]</scope>
    <source>
        <strain evidence="4">JCM 17130</strain>
    </source>
</reference>
<evidence type="ECO:0000313" key="3">
    <source>
        <dbReference type="EMBL" id="MFD1717441.1"/>
    </source>
</evidence>
<dbReference type="RefSeq" id="WP_388003676.1">
    <property type="nucleotide sequence ID" value="NZ_JBHUEE010000002.1"/>
</dbReference>
<sequence>MHRRRTTGIWIAGVAAATLALASCEGGVVDDGADGGGGGAGEFTLVLTSPTMSDQHPDLHPWMEQITERTDGRVQFETHFDGSLCSLADTSACISDGRADLGFHSSSYNPAEFPITEIGSMPFQTSDIQAQGLAMQQLWNESEEWQAEFDSANQHLLFFSPVGPHQLTMAQEVDSLEDLNGLSVRSTGGQSINLDVLGADPAAIAPVEVYEAIERGVLDGASYPIELAAQSQVAEVAPYVYDFGEHTGSMVMMMWSMNLETWESLPGDVQDVITEVSEEILDGIVPDYAVPAIEGACEAIADAGGEFHPIGTEEEGQALEDEALPQHMDQWTGAVEGGLEDPQAFLDRYHELLEENASGDQRTPGEICREHLG</sequence>
<dbReference type="InterPro" id="IPR018389">
    <property type="entry name" value="DctP_fam"/>
</dbReference>
<dbReference type="InterPro" id="IPR038404">
    <property type="entry name" value="TRAP_DctP_sf"/>
</dbReference>
<keyword evidence="4" id="KW-1185">Reference proteome</keyword>
<comment type="caution">
    <text evidence="3">The sequence shown here is derived from an EMBL/GenBank/DDBJ whole genome shotgun (WGS) entry which is preliminary data.</text>
</comment>
<gene>
    <name evidence="3" type="primary">dctP</name>
    <name evidence="3" type="ORF">ACFSE6_06320</name>
</gene>
<dbReference type="PROSITE" id="PS51257">
    <property type="entry name" value="PROKAR_LIPOPROTEIN"/>
    <property type="match status" value="1"/>
</dbReference>